<evidence type="ECO:0000313" key="2">
    <source>
        <dbReference type="Proteomes" id="UP000789390"/>
    </source>
</evidence>
<evidence type="ECO:0000313" key="1">
    <source>
        <dbReference type="EMBL" id="CAH0112883.1"/>
    </source>
</evidence>
<name>A0A8J2WRH0_9CRUS</name>
<dbReference type="Proteomes" id="UP000789390">
    <property type="component" value="Unassembled WGS sequence"/>
</dbReference>
<sequence length="136" mass="15336">MDFTELFYYHPCDLHYSISDENSYINVAVISERFLFSGSSLELLFDEFPVVTEDDFLSLCSIGSIGGTVKLSVVIPDDDDTSNDNLNNNKNDEAIIDNVTDDLDPDANNTAFQENARDAETLHYFFVSKNANRFVI</sequence>
<organism evidence="1 2">
    <name type="scientific">Daphnia galeata</name>
    <dbReference type="NCBI Taxonomy" id="27404"/>
    <lineage>
        <taxon>Eukaryota</taxon>
        <taxon>Metazoa</taxon>
        <taxon>Ecdysozoa</taxon>
        <taxon>Arthropoda</taxon>
        <taxon>Crustacea</taxon>
        <taxon>Branchiopoda</taxon>
        <taxon>Diplostraca</taxon>
        <taxon>Cladocera</taxon>
        <taxon>Anomopoda</taxon>
        <taxon>Daphniidae</taxon>
        <taxon>Daphnia</taxon>
    </lineage>
</organism>
<dbReference type="EMBL" id="CAKKLH010000333">
    <property type="protein sequence ID" value="CAH0112883.1"/>
    <property type="molecule type" value="Genomic_DNA"/>
</dbReference>
<comment type="caution">
    <text evidence="1">The sequence shown here is derived from an EMBL/GenBank/DDBJ whole genome shotgun (WGS) entry which is preliminary data.</text>
</comment>
<keyword evidence="2" id="KW-1185">Reference proteome</keyword>
<dbReference type="AlphaFoldDB" id="A0A8J2WRH0"/>
<gene>
    <name evidence="1" type="ORF">DGAL_LOCUS16682</name>
</gene>
<accession>A0A8J2WRH0</accession>
<proteinExistence type="predicted"/>
<reference evidence="1" key="1">
    <citation type="submission" date="2021-11" db="EMBL/GenBank/DDBJ databases">
        <authorList>
            <person name="Schell T."/>
        </authorList>
    </citation>
    <scope>NUCLEOTIDE SEQUENCE</scope>
    <source>
        <strain evidence="1">M5</strain>
    </source>
</reference>
<protein>
    <submittedName>
        <fullName evidence="1">Uncharacterized protein</fullName>
    </submittedName>
</protein>